<dbReference type="InterPro" id="IPR024647">
    <property type="entry name" value="DNA_pol_a_cat_su_N"/>
</dbReference>
<dbReference type="Proteomes" id="UP001162164">
    <property type="component" value="Unassembled WGS sequence"/>
</dbReference>
<organism evidence="4 5">
    <name type="scientific">Molorchus minor</name>
    <dbReference type="NCBI Taxonomy" id="1323400"/>
    <lineage>
        <taxon>Eukaryota</taxon>
        <taxon>Metazoa</taxon>
        <taxon>Ecdysozoa</taxon>
        <taxon>Arthropoda</taxon>
        <taxon>Hexapoda</taxon>
        <taxon>Insecta</taxon>
        <taxon>Pterygota</taxon>
        <taxon>Neoptera</taxon>
        <taxon>Endopterygota</taxon>
        <taxon>Coleoptera</taxon>
        <taxon>Polyphaga</taxon>
        <taxon>Cucujiformia</taxon>
        <taxon>Chrysomeloidea</taxon>
        <taxon>Cerambycidae</taxon>
        <taxon>Lamiinae</taxon>
        <taxon>Monochamini</taxon>
        <taxon>Molorchus</taxon>
    </lineage>
</organism>
<dbReference type="EMBL" id="JAPWTJ010000240">
    <property type="protein sequence ID" value="KAJ8980710.1"/>
    <property type="molecule type" value="Genomic_DNA"/>
</dbReference>
<accession>A0ABQ9JR02</accession>
<feature type="region of interest" description="Disordered" evidence="1">
    <location>
        <begin position="133"/>
        <end position="164"/>
    </location>
</feature>
<feature type="compositionally biased region" description="Polar residues" evidence="1">
    <location>
        <begin position="147"/>
        <end position="164"/>
    </location>
</feature>
<dbReference type="Pfam" id="PF03104">
    <property type="entry name" value="DNA_pol_B_exo1"/>
    <property type="match status" value="1"/>
</dbReference>
<sequence>MPPRKKGALKDQGEKLHIKTKLLKKIVDEEDDEEEYIKQVSSRQDDDWIGDDDGSDYVEDGRDIFDDDLDMESIASASAIGKGTKRKKKSVSENAGKRNLQFMLSNIPSKKKEETKIDNDAMLSKILEEIDKSPTSTSSIKPKPMTNTFSSVVEPPSTISSENPNSVLKEIYNNKPHEEGIENIIEIEDDKAEESIEIDGFKKFEAVQSQNSENVTIETDLTQGCSDNDVDMTQIEEFESQILPDISMDETEITDEIQAEFISEWENIANEPNEVVKKRYFVFIGGMLLRTLKKQKGTVFLFGKTYCDNTKSYLSCCVAVRNIERQLFFLPRPNVLDKSGQPTDKPVTFMMVYNEVKENIMKPLQIDFRARYIHKKFAFDPEVPTESYYMEVRYPASDIKIYTNLGKKSKTFSKVFGTNTSFLEILLLDRKIKGPCWLDVHNPIPVSNQISWCKFEVDCQKMIDLKVTLTEKPLPPPPLVTMTINLRSFVNPKTL</sequence>
<dbReference type="SUPFAM" id="SSF53098">
    <property type="entry name" value="Ribonuclease H-like"/>
    <property type="match status" value="1"/>
</dbReference>
<keyword evidence="5" id="KW-1185">Reference proteome</keyword>
<dbReference type="PANTHER" id="PTHR45861:SF1">
    <property type="entry name" value="DNA POLYMERASE ALPHA CATALYTIC SUBUNIT"/>
    <property type="match status" value="1"/>
</dbReference>
<dbReference type="InterPro" id="IPR006133">
    <property type="entry name" value="DNA-dir_DNA_pol_B_exonuc"/>
</dbReference>
<dbReference type="Gene3D" id="3.30.70.2820">
    <property type="match status" value="1"/>
</dbReference>
<proteinExistence type="predicted"/>
<feature type="domain" description="DNA polymerase alpha catalytic subunit N-terminal" evidence="3">
    <location>
        <begin position="21"/>
        <end position="66"/>
    </location>
</feature>
<dbReference type="InterPro" id="IPR012337">
    <property type="entry name" value="RNaseH-like_sf"/>
</dbReference>
<evidence type="ECO:0000259" key="3">
    <source>
        <dbReference type="Pfam" id="PF12254"/>
    </source>
</evidence>
<dbReference type="Gene3D" id="2.40.50.730">
    <property type="match status" value="1"/>
</dbReference>
<feature type="compositionally biased region" description="Low complexity" evidence="1">
    <location>
        <begin position="133"/>
        <end position="146"/>
    </location>
</feature>
<evidence type="ECO:0000313" key="4">
    <source>
        <dbReference type="EMBL" id="KAJ8980710.1"/>
    </source>
</evidence>
<dbReference type="Pfam" id="PF12254">
    <property type="entry name" value="DNA_pol_alpha_N"/>
    <property type="match status" value="1"/>
</dbReference>
<protein>
    <recommendedName>
        <fullName evidence="6">DNA polymerase alpha catalytic subunit</fullName>
    </recommendedName>
</protein>
<gene>
    <name evidence="4" type="ORF">NQ317_019204</name>
</gene>
<evidence type="ECO:0000259" key="2">
    <source>
        <dbReference type="Pfam" id="PF03104"/>
    </source>
</evidence>
<dbReference type="PANTHER" id="PTHR45861">
    <property type="entry name" value="DNA POLYMERASE ALPHA CATALYTIC SUBUNIT"/>
    <property type="match status" value="1"/>
</dbReference>
<reference evidence="4" key="1">
    <citation type="journal article" date="2023" name="Insect Mol. Biol.">
        <title>Genome sequencing provides insights into the evolution of gene families encoding plant cell wall-degrading enzymes in longhorned beetles.</title>
        <authorList>
            <person name="Shin N.R."/>
            <person name="Okamura Y."/>
            <person name="Kirsch R."/>
            <person name="Pauchet Y."/>
        </authorList>
    </citation>
    <scope>NUCLEOTIDE SEQUENCE</scope>
    <source>
        <strain evidence="4">MMC_N1</strain>
    </source>
</reference>
<evidence type="ECO:0000313" key="5">
    <source>
        <dbReference type="Proteomes" id="UP001162164"/>
    </source>
</evidence>
<feature type="domain" description="DNA-directed DNA polymerase family B exonuclease" evidence="2">
    <location>
        <begin position="414"/>
        <end position="485"/>
    </location>
</feature>
<name>A0ABQ9JR02_9CUCU</name>
<comment type="caution">
    <text evidence="4">The sequence shown here is derived from an EMBL/GenBank/DDBJ whole genome shotgun (WGS) entry which is preliminary data.</text>
</comment>
<evidence type="ECO:0000256" key="1">
    <source>
        <dbReference type="SAM" id="MobiDB-lite"/>
    </source>
</evidence>
<evidence type="ECO:0008006" key="6">
    <source>
        <dbReference type="Google" id="ProtNLM"/>
    </source>
</evidence>